<evidence type="ECO:0000313" key="1">
    <source>
        <dbReference type="EMBL" id="CAK9025614.1"/>
    </source>
</evidence>
<dbReference type="EMBL" id="CAXAMM010011245">
    <property type="protein sequence ID" value="CAK9025614.1"/>
    <property type="molecule type" value="Genomic_DNA"/>
</dbReference>
<dbReference type="SUPFAM" id="SSF52540">
    <property type="entry name" value="P-loop containing nucleoside triphosphate hydrolases"/>
    <property type="match status" value="1"/>
</dbReference>
<reference evidence="1 2" key="1">
    <citation type="submission" date="2024-02" db="EMBL/GenBank/DDBJ databases">
        <authorList>
            <person name="Chen Y."/>
            <person name="Shah S."/>
            <person name="Dougan E. K."/>
            <person name="Thang M."/>
            <person name="Chan C."/>
        </authorList>
    </citation>
    <scope>NUCLEOTIDE SEQUENCE [LARGE SCALE GENOMIC DNA]</scope>
</reference>
<sequence>MGLQRRLLEKFPNTTMMAVTRRGTQTLNELAVAALFNECEAVCTLKGDLESNPANYDDTGHLKPARACVPLEVPCYVGMKLYITKNVNKARDYINGMRCTLEHYDRACKALIVMTETNHRLTIRPWTDVAFQQAFCPVRPGYASTVLKMAGTELPHAVLWLD</sequence>
<name>A0ABP0KI03_9DINO</name>
<dbReference type="InterPro" id="IPR027417">
    <property type="entry name" value="P-loop_NTPase"/>
</dbReference>
<evidence type="ECO:0000313" key="2">
    <source>
        <dbReference type="Proteomes" id="UP001642464"/>
    </source>
</evidence>
<protein>
    <submittedName>
        <fullName evidence="1">Uncharacterized protein</fullName>
    </submittedName>
</protein>
<keyword evidence="2" id="KW-1185">Reference proteome</keyword>
<dbReference type="Proteomes" id="UP001642464">
    <property type="component" value="Unassembled WGS sequence"/>
</dbReference>
<gene>
    <name evidence="1" type="ORF">SCF082_LOCUS17159</name>
</gene>
<comment type="caution">
    <text evidence="1">The sequence shown here is derived from an EMBL/GenBank/DDBJ whole genome shotgun (WGS) entry which is preliminary data.</text>
</comment>
<organism evidence="1 2">
    <name type="scientific">Durusdinium trenchii</name>
    <dbReference type="NCBI Taxonomy" id="1381693"/>
    <lineage>
        <taxon>Eukaryota</taxon>
        <taxon>Sar</taxon>
        <taxon>Alveolata</taxon>
        <taxon>Dinophyceae</taxon>
        <taxon>Suessiales</taxon>
        <taxon>Symbiodiniaceae</taxon>
        <taxon>Durusdinium</taxon>
    </lineage>
</organism>
<accession>A0ABP0KI03</accession>
<proteinExistence type="predicted"/>